<dbReference type="GO" id="GO:0008615">
    <property type="term" value="P:pyridoxine biosynthetic process"/>
    <property type="evidence" value="ECO:0007669"/>
    <property type="project" value="UniProtKB-UniRule"/>
</dbReference>
<keyword evidence="5 7" id="KW-0520">NAD</keyword>
<dbReference type="AlphaFoldDB" id="A0A502BSL3"/>
<evidence type="ECO:0000313" key="9">
    <source>
        <dbReference type="Proteomes" id="UP000315388"/>
    </source>
</evidence>
<evidence type="ECO:0000256" key="6">
    <source>
        <dbReference type="ARBA" id="ARBA00023096"/>
    </source>
</evidence>
<protein>
    <recommendedName>
        <fullName evidence="7">4-hydroxythreonine-4-phosphate dehydrogenase</fullName>
        <ecNumber evidence="7">1.1.1.262</ecNumber>
    </recommendedName>
    <alternativeName>
        <fullName evidence="7">4-(phosphohydroxy)-L-threonine dehydrogenase</fullName>
    </alternativeName>
</protein>
<comment type="pathway">
    <text evidence="7">Cofactor biosynthesis; pyridoxine 5'-phosphate biosynthesis; pyridoxine 5'-phosphate from D-erythrose 4-phosphate: step 4/5.</text>
</comment>
<feature type="binding site" evidence="7">
    <location>
        <position position="221"/>
    </location>
    <ligand>
        <name>a divalent metal cation</name>
        <dbReference type="ChEBI" id="CHEBI:60240"/>
        <note>ligand shared between dimeric partners</note>
    </ligand>
</feature>
<comment type="function">
    <text evidence="7">Catalyzes the NAD(P)-dependent oxidation of 4-(phosphooxy)-L-threonine (HTP) into 2-amino-3-oxo-4-(phosphooxy)butyric acid which spontaneously decarboxylates to form 3-amino-2-oxopropyl phosphate (AHAP).</text>
</comment>
<dbReference type="EMBL" id="VEWJ01000003">
    <property type="protein sequence ID" value="TPF75993.1"/>
    <property type="molecule type" value="Genomic_DNA"/>
</dbReference>
<keyword evidence="4 7" id="KW-0560">Oxidoreductase</keyword>
<keyword evidence="7" id="KW-0170">Cobalt</keyword>
<comment type="similarity">
    <text evidence="7">Belongs to the PdxA family.</text>
</comment>
<evidence type="ECO:0000256" key="5">
    <source>
        <dbReference type="ARBA" id="ARBA00023027"/>
    </source>
</evidence>
<evidence type="ECO:0000256" key="3">
    <source>
        <dbReference type="ARBA" id="ARBA00022857"/>
    </source>
</evidence>
<comment type="miscellaneous">
    <text evidence="7">The active site is located at the dimer interface.</text>
</comment>
<evidence type="ECO:0000256" key="4">
    <source>
        <dbReference type="ARBA" id="ARBA00023002"/>
    </source>
</evidence>
<dbReference type="GO" id="GO:0008270">
    <property type="term" value="F:zinc ion binding"/>
    <property type="evidence" value="ECO:0007669"/>
    <property type="project" value="UniProtKB-UniRule"/>
</dbReference>
<comment type="subunit">
    <text evidence="7">Homodimer.</text>
</comment>
<dbReference type="Proteomes" id="UP000315388">
    <property type="component" value="Unassembled WGS sequence"/>
</dbReference>
<dbReference type="PANTHER" id="PTHR30004:SF6">
    <property type="entry name" value="D-THREONATE 4-PHOSPHATE DEHYDROGENASE"/>
    <property type="match status" value="1"/>
</dbReference>
<keyword evidence="6 7" id="KW-0664">Pyridoxine biosynthesis</keyword>
<comment type="catalytic activity">
    <reaction evidence="7">
        <text>4-(phosphooxy)-L-threonine + NAD(+) = 3-amino-2-oxopropyl phosphate + CO2 + NADH</text>
        <dbReference type="Rhea" id="RHEA:32275"/>
        <dbReference type="ChEBI" id="CHEBI:16526"/>
        <dbReference type="ChEBI" id="CHEBI:57279"/>
        <dbReference type="ChEBI" id="CHEBI:57540"/>
        <dbReference type="ChEBI" id="CHEBI:57945"/>
        <dbReference type="ChEBI" id="CHEBI:58452"/>
        <dbReference type="EC" id="1.1.1.262"/>
    </reaction>
</comment>
<dbReference type="PANTHER" id="PTHR30004">
    <property type="entry name" value="4-HYDROXYTHREONINE-4-PHOSPHATE DEHYDROGENASE"/>
    <property type="match status" value="1"/>
</dbReference>
<feature type="binding site" evidence="7">
    <location>
        <position position="284"/>
    </location>
    <ligand>
        <name>substrate</name>
    </ligand>
</feature>
<sequence>MIAHSVPPLAISIGDPSGVGPDIALSAWHQRNKLNLPEFLVIADPEQLSARAQHLGLDVPVALINTPAEAIDKFDTHLPVLPLENKHKESPGKPLPENAAGVIEAIERAAALSLNGEASAIVTCPIAKKPLYDAGFTHPGHTEFLAELASKHLGRTVIPVMMLAGPELRAVPVTIHIPLADVPRLLTKDDILEVAYITAQELTDRFGISAPRLAISGLNPHAGEGGALGKEDDAIIRPAVEQLQREGINAWGPLPADTMFHAPARVSYDVAICMYHDQALIPAKALAFDETVNVTLGLPFIRTSPDHGTAFDIAGKGTARPDSLIASIRLARQLAINEAKRKS</sequence>
<dbReference type="NCBIfam" id="TIGR00557">
    <property type="entry name" value="pdxA"/>
    <property type="match status" value="1"/>
</dbReference>
<gene>
    <name evidence="7 8" type="primary">pdxA</name>
    <name evidence="8" type="ORF">FHY56_04805</name>
</gene>
<comment type="subcellular location">
    <subcellularLocation>
        <location evidence="7">Cytoplasm</location>
    </subcellularLocation>
</comment>
<evidence type="ECO:0000313" key="8">
    <source>
        <dbReference type="EMBL" id="TPF75993.1"/>
    </source>
</evidence>
<dbReference type="InterPro" id="IPR005255">
    <property type="entry name" value="PdxA_fam"/>
</dbReference>
<comment type="cofactor">
    <cofactor evidence="7">
        <name>Zn(2+)</name>
        <dbReference type="ChEBI" id="CHEBI:29105"/>
    </cofactor>
    <cofactor evidence="7">
        <name>Mg(2+)</name>
        <dbReference type="ChEBI" id="CHEBI:18420"/>
    </cofactor>
    <cofactor evidence="7">
        <name>Co(2+)</name>
        <dbReference type="ChEBI" id="CHEBI:48828"/>
    </cofactor>
    <text evidence="7">Binds 1 divalent metal cation per subunit. Can use ions such as Zn(2+), Mg(2+) or Co(2+).</text>
</comment>
<feature type="binding site" evidence="7">
    <location>
        <position position="142"/>
    </location>
    <ligand>
        <name>substrate</name>
    </ligand>
</feature>
<dbReference type="GO" id="GO:0050570">
    <property type="term" value="F:4-hydroxythreonine-4-phosphate dehydrogenase activity"/>
    <property type="evidence" value="ECO:0007669"/>
    <property type="project" value="UniProtKB-UniRule"/>
</dbReference>
<keyword evidence="9" id="KW-1185">Reference proteome</keyword>
<dbReference type="GO" id="GO:0000287">
    <property type="term" value="F:magnesium ion binding"/>
    <property type="evidence" value="ECO:0007669"/>
    <property type="project" value="UniProtKB-UniRule"/>
</dbReference>
<feature type="binding site" evidence="7">
    <location>
        <position position="276"/>
    </location>
    <ligand>
        <name>a divalent metal cation</name>
        <dbReference type="ChEBI" id="CHEBI:60240"/>
        <note>ligand shared between dimeric partners</note>
    </ligand>
</feature>
<evidence type="ECO:0000256" key="7">
    <source>
        <dbReference type="HAMAP-Rule" id="MF_00536"/>
    </source>
</evidence>
<dbReference type="RefSeq" id="WP_140904046.1">
    <property type="nucleotide sequence ID" value="NZ_JBHTMD010000007.1"/>
</dbReference>
<dbReference type="Pfam" id="PF04166">
    <property type="entry name" value="PdxA"/>
    <property type="match status" value="1"/>
</dbReference>
<dbReference type="OrthoDB" id="9801783at2"/>
<evidence type="ECO:0000256" key="2">
    <source>
        <dbReference type="ARBA" id="ARBA00022723"/>
    </source>
</evidence>
<dbReference type="GO" id="GO:0005737">
    <property type="term" value="C:cytoplasm"/>
    <property type="evidence" value="ECO:0007669"/>
    <property type="project" value="UniProtKB-SubCell"/>
</dbReference>
<dbReference type="GO" id="GO:0042823">
    <property type="term" value="P:pyridoxal phosphate biosynthetic process"/>
    <property type="evidence" value="ECO:0007669"/>
    <property type="project" value="UniProtKB-UniRule"/>
</dbReference>
<reference evidence="8 9" key="1">
    <citation type="journal article" date="2003" name="Int. J. Syst. Evol. Microbiol.">
        <title>Towards a standardized format for the description of a novel species (of an established genus): Ochrobactrum gallinifaecis sp. nov.</title>
        <authorList>
            <person name="Kampfer P."/>
            <person name="Buczolits S."/>
            <person name="Albrecht A."/>
            <person name="Busse H.J."/>
            <person name="Stackebrandt E."/>
        </authorList>
    </citation>
    <scope>NUCLEOTIDE SEQUENCE [LARGE SCALE GENOMIC DNA]</scope>
    <source>
        <strain evidence="8 9">ISO 196</strain>
    </source>
</reference>
<keyword evidence="3 7" id="KW-0521">NADP</keyword>
<keyword evidence="2 7" id="KW-0479">Metal-binding</keyword>
<dbReference type="HAMAP" id="MF_00536">
    <property type="entry name" value="PdxA"/>
    <property type="match status" value="1"/>
</dbReference>
<dbReference type="Gene3D" id="3.40.718.10">
    <property type="entry name" value="Isopropylmalate Dehydrogenase"/>
    <property type="match status" value="1"/>
</dbReference>
<comment type="caution">
    <text evidence="8">The sequence shown here is derived from an EMBL/GenBank/DDBJ whole genome shotgun (WGS) entry which is preliminary data.</text>
</comment>
<dbReference type="InterPro" id="IPR037510">
    <property type="entry name" value="PdxA"/>
</dbReference>
<evidence type="ECO:0000256" key="1">
    <source>
        <dbReference type="ARBA" id="ARBA00022490"/>
    </source>
</evidence>
<feature type="binding site" evidence="7">
    <location>
        <position position="293"/>
    </location>
    <ligand>
        <name>substrate</name>
    </ligand>
</feature>
<dbReference type="UniPathway" id="UPA00244">
    <property type="reaction ID" value="UER00312"/>
</dbReference>
<name>A0A502BSL3_9HYPH</name>
<keyword evidence="7" id="KW-0460">Magnesium</keyword>
<accession>A0A502BSL3</accession>
<dbReference type="EC" id="1.1.1.262" evidence="7"/>
<dbReference type="GO" id="GO:0050897">
    <property type="term" value="F:cobalt ion binding"/>
    <property type="evidence" value="ECO:0007669"/>
    <property type="project" value="UniProtKB-UniRule"/>
</dbReference>
<feature type="binding site" evidence="7">
    <location>
        <position position="302"/>
    </location>
    <ligand>
        <name>substrate</name>
    </ligand>
</feature>
<feature type="binding site" evidence="7">
    <location>
        <position position="176"/>
    </location>
    <ligand>
        <name>a divalent metal cation</name>
        <dbReference type="ChEBI" id="CHEBI:60240"/>
        <note>ligand shared between dimeric partners</note>
    </ligand>
</feature>
<organism evidence="8 9">
    <name type="scientific">Brucella gallinifaecis</name>
    <dbReference type="NCBI Taxonomy" id="215590"/>
    <lineage>
        <taxon>Bacteria</taxon>
        <taxon>Pseudomonadati</taxon>
        <taxon>Pseudomonadota</taxon>
        <taxon>Alphaproteobacteria</taxon>
        <taxon>Hyphomicrobiales</taxon>
        <taxon>Brucellaceae</taxon>
        <taxon>Brucella/Ochrobactrum group</taxon>
        <taxon>Brucella</taxon>
    </lineage>
</organism>
<dbReference type="NCBIfam" id="NF003699">
    <property type="entry name" value="PRK05312.1"/>
    <property type="match status" value="1"/>
</dbReference>
<proteinExistence type="inferred from homology"/>
<keyword evidence="7" id="KW-0862">Zinc</keyword>
<dbReference type="SUPFAM" id="SSF53659">
    <property type="entry name" value="Isocitrate/Isopropylmalate dehydrogenase-like"/>
    <property type="match status" value="1"/>
</dbReference>
<feature type="binding site" evidence="7">
    <location>
        <position position="141"/>
    </location>
    <ligand>
        <name>substrate</name>
    </ligand>
</feature>
<dbReference type="GO" id="GO:0051287">
    <property type="term" value="F:NAD binding"/>
    <property type="evidence" value="ECO:0007669"/>
    <property type="project" value="InterPro"/>
</dbReference>
<keyword evidence="1 7" id="KW-0963">Cytoplasm</keyword>